<organism evidence="2 3">
    <name type="scientific">Inquilinus ginsengisoli</name>
    <dbReference type="NCBI Taxonomy" id="363840"/>
    <lineage>
        <taxon>Bacteria</taxon>
        <taxon>Pseudomonadati</taxon>
        <taxon>Pseudomonadota</taxon>
        <taxon>Alphaproteobacteria</taxon>
        <taxon>Rhodospirillales</taxon>
        <taxon>Rhodospirillaceae</taxon>
        <taxon>Inquilinus</taxon>
    </lineage>
</organism>
<feature type="transmembrane region" description="Helical" evidence="1">
    <location>
        <begin position="53"/>
        <end position="82"/>
    </location>
</feature>
<name>A0ABU1JSS3_9PROT</name>
<feature type="transmembrane region" description="Helical" evidence="1">
    <location>
        <begin position="88"/>
        <end position="109"/>
    </location>
</feature>
<protein>
    <submittedName>
        <fullName evidence="2">Membrane protein</fullName>
    </submittedName>
</protein>
<dbReference type="Proteomes" id="UP001262410">
    <property type="component" value="Unassembled WGS sequence"/>
</dbReference>
<evidence type="ECO:0000313" key="2">
    <source>
        <dbReference type="EMBL" id="MDR6291670.1"/>
    </source>
</evidence>
<reference evidence="2 3" key="1">
    <citation type="submission" date="2023-07" db="EMBL/GenBank/DDBJ databases">
        <title>Sorghum-associated microbial communities from plants grown in Nebraska, USA.</title>
        <authorList>
            <person name="Schachtman D."/>
        </authorList>
    </citation>
    <scope>NUCLEOTIDE SEQUENCE [LARGE SCALE GENOMIC DNA]</scope>
    <source>
        <strain evidence="2 3">584</strain>
    </source>
</reference>
<sequence>MGDRLLTVVTVCSALGCGLVAGVFYAFSTFVMGALGRLPAPQGIAAMQSINIVVINPLFLGVFVGAAVLCALLAAGALFGWAGPHPTLMLTGAVLYVVGTFLVTMVFNVPRNDALAALDPASADAAAYWARYLTSWTAWNHVRTAAALAAAACFTIALRWPAASA</sequence>
<proteinExistence type="predicted"/>
<keyword evidence="1" id="KW-1133">Transmembrane helix</keyword>
<dbReference type="PROSITE" id="PS51257">
    <property type="entry name" value="PROKAR_LIPOPROTEIN"/>
    <property type="match status" value="1"/>
</dbReference>
<dbReference type="Pfam" id="PF08592">
    <property type="entry name" value="Anthrone_oxy"/>
    <property type="match status" value="1"/>
</dbReference>
<dbReference type="EMBL" id="JAVDPW010000007">
    <property type="protein sequence ID" value="MDR6291670.1"/>
    <property type="molecule type" value="Genomic_DNA"/>
</dbReference>
<evidence type="ECO:0000256" key="1">
    <source>
        <dbReference type="SAM" id="Phobius"/>
    </source>
</evidence>
<dbReference type="RefSeq" id="WP_309797091.1">
    <property type="nucleotide sequence ID" value="NZ_JAVDPW010000007.1"/>
</dbReference>
<keyword evidence="1" id="KW-0812">Transmembrane</keyword>
<evidence type="ECO:0000313" key="3">
    <source>
        <dbReference type="Proteomes" id="UP001262410"/>
    </source>
</evidence>
<keyword evidence="3" id="KW-1185">Reference proteome</keyword>
<feature type="transmembrane region" description="Helical" evidence="1">
    <location>
        <begin position="6"/>
        <end position="32"/>
    </location>
</feature>
<comment type="caution">
    <text evidence="2">The sequence shown here is derived from an EMBL/GenBank/DDBJ whole genome shotgun (WGS) entry which is preliminary data.</text>
</comment>
<gene>
    <name evidence="2" type="ORF">E9232_004204</name>
</gene>
<dbReference type="InterPro" id="IPR013901">
    <property type="entry name" value="Anthrone_oxy"/>
</dbReference>
<accession>A0ABU1JSS3</accession>
<keyword evidence="1" id="KW-0472">Membrane</keyword>